<evidence type="ECO:0000256" key="1">
    <source>
        <dbReference type="SAM" id="SignalP"/>
    </source>
</evidence>
<dbReference type="PANTHER" id="PTHR43649">
    <property type="entry name" value="ARABINOSE-BINDING PROTEIN-RELATED"/>
    <property type="match status" value="1"/>
</dbReference>
<dbReference type="EMBL" id="FUXZ01000011">
    <property type="protein sequence ID" value="SKA69573.1"/>
    <property type="molecule type" value="Genomic_DNA"/>
</dbReference>
<accession>A0A1T4VX45</accession>
<dbReference type="AlphaFoldDB" id="A0A1T4VX45"/>
<dbReference type="OrthoDB" id="54751at2"/>
<evidence type="ECO:0000313" key="2">
    <source>
        <dbReference type="EMBL" id="SKA69573.1"/>
    </source>
</evidence>
<proteinExistence type="predicted"/>
<reference evidence="2 3" key="1">
    <citation type="submission" date="2017-02" db="EMBL/GenBank/DDBJ databases">
        <authorList>
            <person name="Peterson S.W."/>
        </authorList>
    </citation>
    <scope>NUCLEOTIDE SEQUENCE [LARGE SCALE GENOMIC DNA]</scope>
    <source>
        <strain evidence="2 3">ATCC 35992</strain>
    </source>
</reference>
<name>A0A1T4VX45_9FIRM</name>
<gene>
    <name evidence="2" type="ORF">SAMN02745111_01890</name>
</gene>
<dbReference type="Gene3D" id="3.40.190.10">
    <property type="entry name" value="Periplasmic binding protein-like II"/>
    <property type="match status" value="2"/>
</dbReference>
<protein>
    <submittedName>
        <fullName evidence="2">Putative aldouronate transport system substrate-binding protein</fullName>
    </submittedName>
</protein>
<dbReference type="SUPFAM" id="SSF53850">
    <property type="entry name" value="Periplasmic binding protein-like II"/>
    <property type="match status" value="1"/>
</dbReference>
<sequence length="594" mass="67142">MQKKNLAGKCVALGLVSVMALSSATACAGGKKSEKKGGIKHFTMFTAMTGTEINDDNEIKKIIAEKTGCDCKETWLAGQSDADAVNAMISSGTYTDFVNGGDSMGLLVDAGALVAWDEYLDSGKYPNLKAMYSDAEWDKFRQKDGKIYWANVFQNHKNASTDVIHNDEAFWVQVRVLEDAGYPKIKTLDQYFDLLENYYKKNKKNDDGTDIIPYTMLCEDWRYFCIENAPEFLDGYPNDGSVLVDFDRSKLDSGEANPTIRDYNTTDTAKAYFKKLNEEYKKGIIDPEFGTQTYDEYKQKLSNGYVLGMCDQWWDFANDVNNALKTSGGDLKGYNYVPLGLTMKEGEEQRWHTYGDTVNQSSGIAVTTACKDKDAAFKWMNDLLDQEILDLRNWGVKDVDYKVYEDDAEDGSHKKGEFYRTEDMRMQLADTEYQAKHMCPYGYFPQWGGTSDDGINACLPSEQVGEFRASLAEPLLKCFDAYGANGYPDMIGSVGCKAAGYTEDQVEEMAYWFPMYSHSNNMTADTPGGDAWGKMGSVKHEWLPKVVVAKDFDSEWDKYQAKYKACKPEDFIAEMQEEVNNRYQKYLDVLAKEK</sequence>
<organism evidence="2 3">
    <name type="scientific">Eubacterium uniforme</name>
    <dbReference type="NCBI Taxonomy" id="39495"/>
    <lineage>
        <taxon>Bacteria</taxon>
        <taxon>Bacillati</taxon>
        <taxon>Bacillota</taxon>
        <taxon>Clostridia</taxon>
        <taxon>Eubacteriales</taxon>
        <taxon>Eubacteriaceae</taxon>
        <taxon>Eubacterium</taxon>
    </lineage>
</organism>
<feature type="signal peptide" evidence="1">
    <location>
        <begin position="1"/>
        <end position="28"/>
    </location>
</feature>
<dbReference type="RefSeq" id="WP_078766734.1">
    <property type="nucleotide sequence ID" value="NZ_FUXZ01000011.1"/>
</dbReference>
<keyword evidence="1" id="KW-0732">Signal</keyword>
<dbReference type="Proteomes" id="UP000190814">
    <property type="component" value="Unassembled WGS sequence"/>
</dbReference>
<keyword evidence="3" id="KW-1185">Reference proteome</keyword>
<feature type="chain" id="PRO_5012888340" evidence="1">
    <location>
        <begin position="29"/>
        <end position="594"/>
    </location>
</feature>
<dbReference type="InterPro" id="IPR050490">
    <property type="entry name" value="Bact_solute-bd_prot1"/>
</dbReference>
<dbReference type="PANTHER" id="PTHR43649:SF12">
    <property type="entry name" value="DIACETYLCHITOBIOSE BINDING PROTEIN DASA"/>
    <property type="match status" value="1"/>
</dbReference>
<dbReference type="STRING" id="39495.SAMN02745111_01890"/>
<evidence type="ECO:0000313" key="3">
    <source>
        <dbReference type="Proteomes" id="UP000190814"/>
    </source>
</evidence>
<dbReference type="PROSITE" id="PS51257">
    <property type="entry name" value="PROKAR_LIPOPROTEIN"/>
    <property type="match status" value="1"/>
</dbReference>